<gene>
    <name evidence="1" type="ORF">S01H1_20696</name>
</gene>
<dbReference type="EMBL" id="BARS01011365">
    <property type="protein sequence ID" value="GAF89105.1"/>
    <property type="molecule type" value="Genomic_DNA"/>
</dbReference>
<evidence type="ECO:0008006" key="2">
    <source>
        <dbReference type="Google" id="ProtNLM"/>
    </source>
</evidence>
<dbReference type="AlphaFoldDB" id="X0UKU8"/>
<proteinExistence type="predicted"/>
<accession>X0UKU8</accession>
<sequence length="108" mass="12180">SEELSRKLDKMISIRVFKQGNDLVIGACDEELLGKRFIDGKFQIDVSKHFYDGDRIDKETLEKYLLDATIANLVGKETVTCAIKLGLVDPDCILKIKGVPHAQMIRML</sequence>
<protein>
    <recommendedName>
        <fullName evidence="2">DUF424 domain-containing protein</fullName>
    </recommendedName>
</protein>
<name>X0UKU8_9ZZZZ</name>
<dbReference type="Pfam" id="PF04242">
    <property type="entry name" value="DUF424"/>
    <property type="match status" value="1"/>
</dbReference>
<reference evidence="1" key="1">
    <citation type="journal article" date="2014" name="Front. Microbiol.">
        <title>High frequency of phylogenetically diverse reductive dehalogenase-homologous genes in deep subseafloor sedimentary metagenomes.</title>
        <authorList>
            <person name="Kawai M."/>
            <person name="Futagami T."/>
            <person name="Toyoda A."/>
            <person name="Takaki Y."/>
            <person name="Nishi S."/>
            <person name="Hori S."/>
            <person name="Arai W."/>
            <person name="Tsubouchi T."/>
            <person name="Morono Y."/>
            <person name="Uchiyama I."/>
            <person name="Ito T."/>
            <person name="Fujiyama A."/>
            <person name="Inagaki F."/>
            <person name="Takami H."/>
        </authorList>
    </citation>
    <scope>NUCLEOTIDE SEQUENCE</scope>
    <source>
        <strain evidence="1">Expedition CK06-06</strain>
    </source>
</reference>
<dbReference type="Gene3D" id="3.30.1860.10">
    <property type="entry name" value="uncharacterized conserved protein from methanopyrus kandleri domain like"/>
    <property type="match status" value="1"/>
</dbReference>
<comment type="caution">
    <text evidence="1">The sequence shown here is derived from an EMBL/GenBank/DDBJ whole genome shotgun (WGS) entry which is preliminary data.</text>
</comment>
<feature type="non-terminal residue" evidence="1">
    <location>
        <position position="1"/>
    </location>
</feature>
<evidence type="ECO:0000313" key="1">
    <source>
        <dbReference type="EMBL" id="GAF89105.1"/>
    </source>
</evidence>
<organism evidence="1">
    <name type="scientific">marine sediment metagenome</name>
    <dbReference type="NCBI Taxonomy" id="412755"/>
    <lineage>
        <taxon>unclassified sequences</taxon>
        <taxon>metagenomes</taxon>
        <taxon>ecological metagenomes</taxon>
    </lineage>
</organism>
<dbReference type="InterPro" id="IPR007355">
    <property type="entry name" value="DUF424"/>
</dbReference>